<organism evidence="1 2">
    <name type="scientific">Methanobrevibacter cuticularis</name>
    <dbReference type="NCBI Taxonomy" id="47311"/>
    <lineage>
        <taxon>Archaea</taxon>
        <taxon>Methanobacteriati</taxon>
        <taxon>Methanobacteriota</taxon>
        <taxon>Methanomada group</taxon>
        <taxon>Methanobacteria</taxon>
        <taxon>Methanobacteriales</taxon>
        <taxon>Methanobacteriaceae</taxon>
        <taxon>Methanobrevibacter</taxon>
    </lineage>
</organism>
<comment type="caution">
    <text evidence="1">The sequence shown here is derived from an EMBL/GenBank/DDBJ whole genome shotgun (WGS) entry which is preliminary data.</text>
</comment>
<evidence type="ECO:0000313" key="2">
    <source>
        <dbReference type="Proteomes" id="UP000077275"/>
    </source>
</evidence>
<sequence>MKIIMIEKEELIAIFLNIAEQEMENGIIPEIVKEDGCISYSFKEMHFIFINNVTLSFNKLIIDEDNVRFYIDDLAVSAIAIDNVDIIAN</sequence>
<dbReference type="Proteomes" id="UP000077275">
    <property type="component" value="Unassembled WGS sequence"/>
</dbReference>
<dbReference type="PATRIC" id="fig|47311.3.peg.2080"/>
<proteinExistence type="predicted"/>
<accession>A0A166CRD4</accession>
<evidence type="ECO:0000313" key="1">
    <source>
        <dbReference type="EMBL" id="KZX14784.1"/>
    </source>
</evidence>
<protein>
    <submittedName>
        <fullName evidence="1">Uncharacterized protein</fullName>
    </submittedName>
</protein>
<dbReference type="EMBL" id="LWMW01000147">
    <property type="protein sequence ID" value="KZX14784.1"/>
    <property type="molecule type" value="Genomic_DNA"/>
</dbReference>
<keyword evidence="2" id="KW-1185">Reference proteome</keyword>
<dbReference type="AlphaFoldDB" id="A0A166CRD4"/>
<gene>
    <name evidence="1" type="ORF">MBCUT_19120</name>
</gene>
<reference evidence="1 2" key="1">
    <citation type="submission" date="2016-04" db="EMBL/GenBank/DDBJ databases">
        <title>Genome sequence of Methanobrevibacter cuticularis DSM 11139.</title>
        <authorList>
            <person name="Poehlein A."/>
            <person name="Seedorf H."/>
            <person name="Daniel R."/>
        </authorList>
    </citation>
    <scope>NUCLEOTIDE SEQUENCE [LARGE SCALE GENOMIC DNA]</scope>
    <source>
        <strain evidence="1 2">DSM 11139</strain>
    </source>
</reference>
<name>A0A166CRD4_9EURY</name>